<evidence type="ECO:0000256" key="2">
    <source>
        <dbReference type="ARBA" id="ARBA00006717"/>
    </source>
</evidence>
<dbReference type="OrthoDB" id="354304at2759"/>
<evidence type="ECO:0000313" key="12">
    <source>
        <dbReference type="Proteomes" id="UP001152799"/>
    </source>
</evidence>
<evidence type="ECO:0000256" key="6">
    <source>
        <dbReference type="ARBA" id="ARBA00023235"/>
    </source>
</evidence>
<dbReference type="GO" id="GO:0004619">
    <property type="term" value="F:phosphoglycerate mutase activity"/>
    <property type="evidence" value="ECO:0007669"/>
    <property type="project" value="UniProtKB-EC"/>
</dbReference>
<keyword evidence="12" id="KW-1185">Reference proteome</keyword>
<keyword evidence="5 10" id="KW-0324">Glycolysis</keyword>
<reference evidence="11" key="1">
    <citation type="submission" date="2022-01" db="EMBL/GenBank/DDBJ databases">
        <authorList>
            <person name="King R."/>
        </authorList>
    </citation>
    <scope>NUCLEOTIDE SEQUENCE</scope>
</reference>
<dbReference type="NCBIfam" id="NF010713">
    <property type="entry name" value="PRK14115.1"/>
    <property type="match status" value="1"/>
</dbReference>
<keyword evidence="4" id="KW-0378">Hydrolase</keyword>
<evidence type="ECO:0000256" key="10">
    <source>
        <dbReference type="RuleBase" id="RU004511"/>
    </source>
</evidence>
<accession>A0A9N9Q8C7</accession>
<feature type="active site" description="Proton donor/acceptor" evidence="7">
    <location>
        <position position="165"/>
    </location>
</feature>
<dbReference type="InterPro" id="IPR013078">
    <property type="entry name" value="His_Pase_superF_clade-1"/>
</dbReference>
<evidence type="ECO:0000256" key="1">
    <source>
        <dbReference type="ARBA" id="ARBA00000505"/>
    </source>
</evidence>
<dbReference type="PANTHER" id="PTHR11931">
    <property type="entry name" value="PHOSPHOGLYCERATE MUTASE"/>
    <property type="match status" value="1"/>
</dbReference>
<evidence type="ECO:0000256" key="5">
    <source>
        <dbReference type="ARBA" id="ARBA00023152"/>
    </source>
</evidence>
<feature type="binding site" evidence="8">
    <location>
        <position position="138"/>
    </location>
    <ligand>
        <name>substrate</name>
    </ligand>
</feature>
<dbReference type="EMBL" id="OU892277">
    <property type="protein sequence ID" value="CAG9759834.1"/>
    <property type="molecule type" value="Genomic_DNA"/>
</dbReference>
<keyword evidence="3" id="KW-0597">Phosphoprotein</keyword>
<name>A0A9N9Q8C7_9CUCU</name>
<dbReference type="SMART" id="SM00855">
    <property type="entry name" value="PGAM"/>
    <property type="match status" value="1"/>
</dbReference>
<evidence type="ECO:0000313" key="11">
    <source>
        <dbReference type="EMBL" id="CAG9759834.1"/>
    </source>
</evidence>
<feature type="active site" description="Tele-phosphohistidine intermediate" evidence="7">
    <location>
        <position position="87"/>
    </location>
</feature>
<feature type="binding site" evidence="8">
    <location>
        <begin position="264"/>
        <end position="265"/>
    </location>
    <ligand>
        <name>substrate</name>
    </ligand>
</feature>
<dbReference type="GO" id="GO:0016791">
    <property type="term" value="F:phosphatase activity"/>
    <property type="evidence" value="ECO:0007669"/>
    <property type="project" value="UniProtKB-ARBA"/>
</dbReference>
<feature type="binding site" evidence="8">
    <location>
        <position position="176"/>
    </location>
    <ligand>
        <name>substrate</name>
    </ligand>
</feature>
<comment type="catalytic activity">
    <reaction evidence="1 10">
        <text>(2R)-3-phospho-glyceroyl phosphate = (2R)-2,3-bisphosphoglycerate + H(+)</text>
        <dbReference type="Rhea" id="RHEA:17765"/>
        <dbReference type="ChEBI" id="CHEBI:15378"/>
        <dbReference type="ChEBI" id="CHEBI:57604"/>
        <dbReference type="ChEBI" id="CHEBI:58248"/>
        <dbReference type="EC" id="5.4.2.4"/>
    </reaction>
</comment>
<feature type="binding site" evidence="8">
    <location>
        <begin position="86"/>
        <end position="93"/>
    </location>
    <ligand>
        <name>substrate</name>
    </ligand>
</feature>
<dbReference type="GO" id="GO:0004082">
    <property type="term" value="F:bisphosphoglycerate mutase activity"/>
    <property type="evidence" value="ECO:0007669"/>
    <property type="project" value="UniProtKB-EC"/>
</dbReference>
<dbReference type="InterPro" id="IPR029033">
    <property type="entry name" value="His_PPase_superfam"/>
</dbReference>
<feature type="binding site" evidence="8">
    <location>
        <begin position="192"/>
        <end position="193"/>
    </location>
    <ligand>
        <name>substrate</name>
    </ligand>
</feature>
<dbReference type="AlphaFoldDB" id="A0A9N9Q8C7"/>
<dbReference type="Gene3D" id="3.40.50.1240">
    <property type="entry name" value="Phosphoglycerate mutase-like"/>
    <property type="match status" value="1"/>
</dbReference>
<comment type="catalytic activity">
    <reaction evidence="10">
        <text>(2R)-2-phosphoglycerate = (2R)-3-phosphoglycerate</text>
        <dbReference type="Rhea" id="RHEA:15901"/>
        <dbReference type="ChEBI" id="CHEBI:58272"/>
        <dbReference type="ChEBI" id="CHEBI:58289"/>
        <dbReference type="EC" id="5.4.2.11"/>
    </reaction>
</comment>
<dbReference type="EC" id="5.4.2.11" evidence="10"/>
<dbReference type="Proteomes" id="UP001152799">
    <property type="component" value="Chromosome 1"/>
</dbReference>
<dbReference type="InterPro" id="IPR001345">
    <property type="entry name" value="PG/BPGM_mutase_AS"/>
</dbReference>
<evidence type="ECO:0000256" key="4">
    <source>
        <dbReference type="ARBA" id="ARBA00022801"/>
    </source>
</evidence>
<feature type="binding site" evidence="8">
    <location>
        <begin position="165"/>
        <end position="168"/>
    </location>
    <ligand>
        <name>substrate</name>
    </ligand>
</feature>
<organism evidence="11 12">
    <name type="scientific">Ceutorhynchus assimilis</name>
    <name type="common">cabbage seed weevil</name>
    <dbReference type="NCBI Taxonomy" id="467358"/>
    <lineage>
        <taxon>Eukaryota</taxon>
        <taxon>Metazoa</taxon>
        <taxon>Ecdysozoa</taxon>
        <taxon>Arthropoda</taxon>
        <taxon>Hexapoda</taxon>
        <taxon>Insecta</taxon>
        <taxon>Pterygota</taxon>
        <taxon>Neoptera</taxon>
        <taxon>Endopterygota</taxon>
        <taxon>Coleoptera</taxon>
        <taxon>Polyphaga</taxon>
        <taxon>Cucujiformia</taxon>
        <taxon>Curculionidae</taxon>
        <taxon>Ceutorhynchinae</taxon>
        <taxon>Ceutorhynchus</taxon>
    </lineage>
</organism>
<dbReference type="NCBIfam" id="TIGR01258">
    <property type="entry name" value="pgm_1"/>
    <property type="match status" value="1"/>
</dbReference>
<dbReference type="CDD" id="cd07067">
    <property type="entry name" value="HP_PGM_like"/>
    <property type="match status" value="1"/>
</dbReference>
<evidence type="ECO:0000256" key="7">
    <source>
        <dbReference type="PIRSR" id="PIRSR613078-1"/>
    </source>
</evidence>
<evidence type="ECO:0000256" key="9">
    <source>
        <dbReference type="PIRSR" id="PIRSR613078-3"/>
    </source>
</evidence>
<dbReference type="GO" id="GO:0006096">
    <property type="term" value="P:glycolytic process"/>
    <property type="evidence" value="ECO:0007669"/>
    <property type="project" value="UniProtKB-KW"/>
</dbReference>
<comment type="similarity">
    <text evidence="2 10">Belongs to the phosphoglycerate mutase family. BPG-dependent PGAM subfamily.</text>
</comment>
<evidence type="ECO:0000256" key="8">
    <source>
        <dbReference type="PIRSR" id="PIRSR613078-2"/>
    </source>
</evidence>
<sequence length="330" mass="37086">MVYSVTPPITLSSRDITALHEHRTSTALKSHSELLENEVRITFSVEVVVVVDLTFPVPVDFSVLDLLKRQIFEKLRMAPFKIVMVRHGESEWNEKNLFCGWYDANLSEKGKQEAISAGIALKNAGYKFDVAYTSVLTRAQNTLQAILGEIGQTDLPVVKTWRLNERHYGGLTGLNKAETAAKYGDEQVGIWRRSFDVPPPPMEADHPYHDTITKDSRYAEGPTPDQFPKFESLKLTIERTLPFWNDTIVPQIKADKQILIAAHGNSLRGIVKHLDQMTDDQIMLLNLPTGIPFVYTLDENLKPIKSLEFLGDPETVKKAMEAVAAQGKAK</sequence>
<protein>
    <recommendedName>
        <fullName evidence="10">Phosphoglycerate mutase</fullName>
        <ecNumber evidence="10">5.4.2.11</ecNumber>
        <ecNumber evidence="10">5.4.2.4</ecNumber>
    </recommendedName>
</protein>
<dbReference type="SUPFAM" id="SSF53254">
    <property type="entry name" value="Phosphoglycerate mutase-like"/>
    <property type="match status" value="1"/>
</dbReference>
<dbReference type="PROSITE" id="PS00175">
    <property type="entry name" value="PG_MUTASE"/>
    <property type="match status" value="1"/>
</dbReference>
<feature type="site" description="Transition state stabilizer" evidence="9">
    <location>
        <position position="263"/>
    </location>
</feature>
<keyword evidence="6 10" id="KW-0413">Isomerase</keyword>
<dbReference type="InterPro" id="IPR005952">
    <property type="entry name" value="Phosphogly_mut1"/>
</dbReference>
<dbReference type="Pfam" id="PF00300">
    <property type="entry name" value="His_Phos_1"/>
    <property type="match status" value="1"/>
</dbReference>
<proteinExistence type="inferred from homology"/>
<gene>
    <name evidence="11" type="ORF">CEUTPL_LOCUS575</name>
</gene>
<dbReference type="HAMAP" id="MF_01039">
    <property type="entry name" value="PGAM_GpmA"/>
    <property type="match status" value="1"/>
</dbReference>
<evidence type="ECO:0000256" key="3">
    <source>
        <dbReference type="ARBA" id="ARBA00022553"/>
    </source>
</evidence>
<dbReference type="FunFam" id="3.40.50.1240:FF:000007">
    <property type="entry name" value="Phosphoglycerate mutase"/>
    <property type="match status" value="1"/>
</dbReference>
<dbReference type="EC" id="5.4.2.4" evidence="10"/>